<accession>A0A9W9G2K4</accession>
<sequence>MLLAEIIHATGNGQGPKAALLRPSPGISDALQLLEYLGTFNNQAAIQRRDQIQRIYSHISSVHSQSPPKESPSPCRDHTHQHGELQAQSSAWDPPLTPPPVNRSAIASGSIPTGPDATGFPTLETMSEGYTAASLPIEFPDDPYAMYSLYYDRDLNLTGGDLPDFEQLQRHFFGSDPVT</sequence>
<gene>
    <name evidence="2" type="ORF">N7532_001030</name>
</gene>
<dbReference type="AlphaFoldDB" id="A0A9W9G2K4"/>
<evidence type="ECO:0000256" key="1">
    <source>
        <dbReference type="SAM" id="MobiDB-lite"/>
    </source>
</evidence>
<evidence type="ECO:0000313" key="3">
    <source>
        <dbReference type="Proteomes" id="UP001149074"/>
    </source>
</evidence>
<proteinExistence type="predicted"/>
<feature type="region of interest" description="Disordered" evidence="1">
    <location>
        <begin position="61"/>
        <end position="118"/>
    </location>
</feature>
<dbReference type="RefSeq" id="XP_056478565.1">
    <property type="nucleotide sequence ID" value="XM_056613524.1"/>
</dbReference>
<keyword evidence="3" id="KW-1185">Reference proteome</keyword>
<name>A0A9W9G2K4_9EURO</name>
<dbReference type="Proteomes" id="UP001149074">
    <property type="component" value="Unassembled WGS sequence"/>
</dbReference>
<dbReference type="GeneID" id="81352503"/>
<dbReference type="OrthoDB" id="3266505at2759"/>
<protein>
    <submittedName>
        <fullName evidence="2">Uncharacterized protein</fullName>
    </submittedName>
</protein>
<reference evidence="2" key="2">
    <citation type="journal article" date="2023" name="IMA Fungus">
        <title>Comparative genomic study of the Penicillium genus elucidates a diverse pangenome and 15 lateral gene transfer events.</title>
        <authorList>
            <person name="Petersen C."/>
            <person name="Sorensen T."/>
            <person name="Nielsen M.R."/>
            <person name="Sondergaard T.E."/>
            <person name="Sorensen J.L."/>
            <person name="Fitzpatrick D.A."/>
            <person name="Frisvad J.C."/>
            <person name="Nielsen K.L."/>
        </authorList>
    </citation>
    <scope>NUCLEOTIDE SEQUENCE</scope>
    <source>
        <strain evidence="2">IBT 30761</strain>
    </source>
</reference>
<organism evidence="2 3">
    <name type="scientific">Penicillium argentinense</name>
    <dbReference type="NCBI Taxonomy" id="1131581"/>
    <lineage>
        <taxon>Eukaryota</taxon>
        <taxon>Fungi</taxon>
        <taxon>Dikarya</taxon>
        <taxon>Ascomycota</taxon>
        <taxon>Pezizomycotina</taxon>
        <taxon>Eurotiomycetes</taxon>
        <taxon>Eurotiomycetidae</taxon>
        <taxon>Eurotiales</taxon>
        <taxon>Aspergillaceae</taxon>
        <taxon>Penicillium</taxon>
    </lineage>
</organism>
<reference evidence="2" key="1">
    <citation type="submission" date="2022-11" db="EMBL/GenBank/DDBJ databases">
        <authorList>
            <person name="Petersen C."/>
        </authorList>
    </citation>
    <scope>NUCLEOTIDE SEQUENCE</scope>
    <source>
        <strain evidence="2">IBT 30761</strain>
    </source>
</reference>
<comment type="caution">
    <text evidence="2">The sequence shown here is derived from an EMBL/GenBank/DDBJ whole genome shotgun (WGS) entry which is preliminary data.</text>
</comment>
<dbReference type="EMBL" id="JAPQKI010000002">
    <property type="protein sequence ID" value="KAJ5110495.1"/>
    <property type="molecule type" value="Genomic_DNA"/>
</dbReference>
<evidence type="ECO:0000313" key="2">
    <source>
        <dbReference type="EMBL" id="KAJ5110495.1"/>
    </source>
</evidence>